<feature type="region of interest" description="Disordered" evidence="1">
    <location>
        <begin position="659"/>
        <end position="705"/>
    </location>
</feature>
<feature type="compositionally biased region" description="Polar residues" evidence="1">
    <location>
        <begin position="404"/>
        <end position="413"/>
    </location>
</feature>
<dbReference type="Gene3D" id="3.30.200.20">
    <property type="entry name" value="Phosphorylase Kinase, domain 1"/>
    <property type="match status" value="1"/>
</dbReference>
<accession>A0A0G4ELP3</accession>
<dbReference type="SUPFAM" id="SSF56112">
    <property type="entry name" value="Protein kinase-like (PK-like)"/>
    <property type="match status" value="1"/>
</dbReference>
<dbReference type="SMART" id="SM00220">
    <property type="entry name" value="S_TKc"/>
    <property type="match status" value="1"/>
</dbReference>
<dbReference type="VEuPathDB" id="CryptoDB:Vbra_12386"/>
<proteinExistence type="predicted"/>
<feature type="domain" description="J" evidence="2">
    <location>
        <begin position="302"/>
        <end position="365"/>
    </location>
</feature>
<feature type="compositionally biased region" description="Pro residues" evidence="1">
    <location>
        <begin position="686"/>
        <end position="697"/>
    </location>
</feature>
<feature type="compositionally biased region" description="Pro residues" evidence="1">
    <location>
        <begin position="421"/>
        <end position="442"/>
    </location>
</feature>
<dbReference type="InterPro" id="IPR000719">
    <property type="entry name" value="Prot_kinase_dom"/>
</dbReference>
<protein>
    <recommendedName>
        <fullName evidence="2">J domain-containing protein</fullName>
    </recommendedName>
</protein>
<dbReference type="OrthoDB" id="10250354at2759"/>
<dbReference type="InterPro" id="IPR001623">
    <property type="entry name" value="DnaJ_domain"/>
</dbReference>
<reference evidence="3 4" key="1">
    <citation type="submission" date="2014-11" db="EMBL/GenBank/DDBJ databases">
        <authorList>
            <person name="Zhu J."/>
            <person name="Qi W."/>
            <person name="Song R."/>
        </authorList>
    </citation>
    <scope>NUCLEOTIDE SEQUENCE [LARGE SCALE GENOMIC DNA]</scope>
</reference>
<dbReference type="Gene3D" id="1.10.287.110">
    <property type="entry name" value="DnaJ domain"/>
    <property type="match status" value="1"/>
</dbReference>
<feature type="region of interest" description="Disordered" evidence="1">
    <location>
        <begin position="390"/>
        <end position="452"/>
    </location>
</feature>
<gene>
    <name evidence="3" type="ORF">Vbra_12386</name>
</gene>
<dbReference type="GO" id="GO:0005524">
    <property type="term" value="F:ATP binding"/>
    <property type="evidence" value="ECO:0007669"/>
    <property type="project" value="InterPro"/>
</dbReference>
<dbReference type="InterPro" id="IPR036869">
    <property type="entry name" value="J_dom_sf"/>
</dbReference>
<evidence type="ECO:0000313" key="3">
    <source>
        <dbReference type="EMBL" id="CEL97939.1"/>
    </source>
</evidence>
<evidence type="ECO:0000313" key="4">
    <source>
        <dbReference type="Proteomes" id="UP000041254"/>
    </source>
</evidence>
<evidence type="ECO:0000259" key="2">
    <source>
        <dbReference type="PROSITE" id="PS50076"/>
    </source>
</evidence>
<dbReference type="PANTHER" id="PTHR48125:SF10">
    <property type="entry name" value="OS12G0136300 PROTEIN"/>
    <property type="match status" value="1"/>
</dbReference>
<name>A0A0G4ELP3_VITBC</name>
<dbReference type="InParanoid" id="A0A0G4ELP3"/>
<dbReference type="GO" id="GO:0004672">
    <property type="term" value="F:protein kinase activity"/>
    <property type="evidence" value="ECO:0007669"/>
    <property type="project" value="InterPro"/>
</dbReference>
<dbReference type="InterPro" id="IPR011009">
    <property type="entry name" value="Kinase-like_dom_sf"/>
</dbReference>
<dbReference type="SUPFAM" id="SSF46565">
    <property type="entry name" value="Chaperone J-domain"/>
    <property type="match status" value="1"/>
</dbReference>
<evidence type="ECO:0000256" key="1">
    <source>
        <dbReference type="SAM" id="MobiDB-lite"/>
    </source>
</evidence>
<organism evidence="3 4">
    <name type="scientific">Vitrella brassicaformis (strain CCMP3155)</name>
    <dbReference type="NCBI Taxonomy" id="1169540"/>
    <lineage>
        <taxon>Eukaryota</taxon>
        <taxon>Sar</taxon>
        <taxon>Alveolata</taxon>
        <taxon>Colpodellida</taxon>
        <taxon>Vitrellaceae</taxon>
        <taxon>Vitrella</taxon>
    </lineage>
</organism>
<dbReference type="Proteomes" id="UP000041254">
    <property type="component" value="Unassembled WGS sequence"/>
</dbReference>
<feature type="region of interest" description="Disordered" evidence="1">
    <location>
        <begin position="630"/>
        <end position="649"/>
    </location>
</feature>
<dbReference type="AlphaFoldDB" id="A0A0G4ELP3"/>
<dbReference type="EMBL" id="CDMY01000259">
    <property type="protein sequence ID" value="CEL97939.1"/>
    <property type="molecule type" value="Genomic_DNA"/>
</dbReference>
<sequence>MSLPISGVTPRSTLRRCTSEPQLGSPLRRVQSEVDRYIRSGRPLPVHDTPLQQLEEIAAALGAAFYGPLGESVTSTSTHSIKNPDCTCMESGRSSRLLLPYVADLVARHAARGLVPEMSIQLVDHLVFPEGLSGRTVFAAEPLRAAVRSAAICLCRQMMHHAYQHEAAHHQHHQQVQQRGDAQPPPEQAFLGKHREVDTGDFEVQPENVSFPMPPLWPSALTSLYSIPYPYDVLGRGTFGIVVKAYCRLPGDPVAIKVIFHLDDLAEIHAQEEIDKMNQLSEHSDLAKHRLMVTAENRFVLAHYVVLGVSPFASRGEVEDAWKKCRKWAHPDRKILRDGMIFSYMNTAQQLLLDEDKREAYDHKKGVSEANREHIIALWKHDCGRFEAAAKPPVPSSAAGSSPTNGRTVTPSRLQLVVVPAKPPTPSPSPSPSPTSTPPAAPAPTRAAPQVQKATPYLPPTAVAAHPHPNPHPHPIRHTAEQLPSPGYYRLKASVEECERSGSRCVGRRYHCVPDDSGKVVTGGAAYRRADELGVPDIRYDNEHIEKVRESVKGPNWPRQELWDKLDLATKKFQEPPYRSLNSLLDYISLMLAYRRELRLTAQELVDPTAEHPVFESMREEIARLLSGWSPRDRYEPTGSVQPGADHGRLQPQDARLQAAHMSTQGARAALVPPHTHPHTATVSRPPQPSHGAPEPPSRSNQTRT</sequence>
<dbReference type="PROSITE" id="PS50076">
    <property type="entry name" value="DNAJ_2"/>
    <property type="match status" value="1"/>
</dbReference>
<dbReference type="Pfam" id="PF00226">
    <property type="entry name" value="DnaJ"/>
    <property type="match status" value="1"/>
</dbReference>
<keyword evidence="4" id="KW-1185">Reference proteome</keyword>
<dbReference type="PANTHER" id="PTHR48125">
    <property type="entry name" value="LP07818P1"/>
    <property type="match status" value="1"/>
</dbReference>